<accession>A0AAD7RAS7</accession>
<proteinExistence type="predicted"/>
<evidence type="ECO:0000256" key="3">
    <source>
        <dbReference type="ARBA" id="ARBA00022989"/>
    </source>
</evidence>
<dbReference type="AlphaFoldDB" id="A0AAD7RAS7"/>
<evidence type="ECO:0000313" key="6">
    <source>
        <dbReference type="EMBL" id="KAJ8373059.1"/>
    </source>
</evidence>
<keyword evidence="4 5" id="KW-0472">Membrane</keyword>
<evidence type="ECO:0000313" key="7">
    <source>
        <dbReference type="Proteomes" id="UP001221898"/>
    </source>
</evidence>
<evidence type="ECO:0000256" key="1">
    <source>
        <dbReference type="ARBA" id="ARBA00004141"/>
    </source>
</evidence>
<comment type="subcellular location">
    <subcellularLocation>
        <location evidence="1">Membrane</location>
        <topology evidence="1">Multi-pass membrane protein</topology>
    </subcellularLocation>
</comment>
<keyword evidence="7" id="KW-1185">Reference proteome</keyword>
<feature type="transmembrane region" description="Helical" evidence="5">
    <location>
        <begin position="146"/>
        <end position="170"/>
    </location>
</feature>
<keyword evidence="2 5" id="KW-0812">Transmembrane</keyword>
<evidence type="ECO:0000256" key="4">
    <source>
        <dbReference type="ARBA" id="ARBA00023136"/>
    </source>
</evidence>
<dbReference type="InterPro" id="IPR007237">
    <property type="entry name" value="CD20-like"/>
</dbReference>
<feature type="transmembrane region" description="Helical" evidence="5">
    <location>
        <begin position="55"/>
        <end position="76"/>
    </location>
</feature>
<reference evidence="6" key="1">
    <citation type="journal article" date="2023" name="Science">
        <title>Genome structures resolve the early diversification of teleost fishes.</title>
        <authorList>
            <person name="Parey E."/>
            <person name="Louis A."/>
            <person name="Montfort J."/>
            <person name="Bouchez O."/>
            <person name="Roques C."/>
            <person name="Iampietro C."/>
            <person name="Lluch J."/>
            <person name="Castinel A."/>
            <person name="Donnadieu C."/>
            <person name="Desvignes T."/>
            <person name="Floi Bucao C."/>
            <person name="Jouanno E."/>
            <person name="Wen M."/>
            <person name="Mejri S."/>
            <person name="Dirks R."/>
            <person name="Jansen H."/>
            <person name="Henkel C."/>
            <person name="Chen W.J."/>
            <person name="Zahm M."/>
            <person name="Cabau C."/>
            <person name="Klopp C."/>
            <person name="Thompson A.W."/>
            <person name="Robinson-Rechavi M."/>
            <person name="Braasch I."/>
            <person name="Lecointre G."/>
            <person name="Bobe J."/>
            <person name="Postlethwait J.H."/>
            <person name="Berthelot C."/>
            <person name="Roest Crollius H."/>
            <person name="Guiguen Y."/>
        </authorList>
    </citation>
    <scope>NUCLEOTIDE SEQUENCE</scope>
    <source>
        <strain evidence="6">NC1722</strain>
    </source>
</reference>
<name>A0AAD7RAS7_9TELE</name>
<comment type="caution">
    <text evidence="6">The sequence shown here is derived from an EMBL/GenBank/DDBJ whole genome shotgun (WGS) entry which is preliminary data.</text>
</comment>
<dbReference type="GO" id="GO:0016020">
    <property type="term" value="C:membrane"/>
    <property type="evidence" value="ECO:0007669"/>
    <property type="project" value="UniProtKB-SubCell"/>
</dbReference>
<dbReference type="EMBL" id="JAINUG010000375">
    <property type="protein sequence ID" value="KAJ8373059.1"/>
    <property type="molecule type" value="Genomic_DNA"/>
</dbReference>
<protein>
    <submittedName>
        <fullName evidence="6">Uncharacterized protein</fullName>
    </submittedName>
</protein>
<gene>
    <name evidence="6" type="ORF">AAFF_G00271870</name>
</gene>
<sequence length="176" mass="19222">MPSTQAGSRGVAPPKLHRPFVFYDLEAIAVVAILVGVFQVFLALPLYFLNVGLPLLFVLPLFVGFMFVAAGSFALACEKSPSRRLMKVCAYTNLAGLVGALCALCVYSMCIHSPPTFKPCIVDKTDFFSYHDTGCPEDKTTNFFRLLATLLLIYDIAALILLSLLSFSALKGLRMN</sequence>
<organism evidence="6 7">
    <name type="scientific">Aldrovandia affinis</name>
    <dbReference type="NCBI Taxonomy" id="143900"/>
    <lineage>
        <taxon>Eukaryota</taxon>
        <taxon>Metazoa</taxon>
        <taxon>Chordata</taxon>
        <taxon>Craniata</taxon>
        <taxon>Vertebrata</taxon>
        <taxon>Euteleostomi</taxon>
        <taxon>Actinopterygii</taxon>
        <taxon>Neopterygii</taxon>
        <taxon>Teleostei</taxon>
        <taxon>Notacanthiformes</taxon>
        <taxon>Halosauridae</taxon>
        <taxon>Aldrovandia</taxon>
    </lineage>
</organism>
<evidence type="ECO:0000256" key="5">
    <source>
        <dbReference type="SAM" id="Phobius"/>
    </source>
</evidence>
<keyword evidence="3 5" id="KW-1133">Transmembrane helix</keyword>
<dbReference type="Proteomes" id="UP001221898">
    <property type="component" value="Unassembled WGS sequence"/>
</dbReference>
<dbReference type="Pfam" id="PF04103">
    <property type="entry name" value="CD20"/>
    <property type="match status" value="1"/>
</dbReference>
<feature type="transmembrane region" description="Helical" evidence="5">
    <location>
        <begin position="21"/>
        <end position="49"/>
    </location>
</feature>
<feature type="transmembrane region" description="Helical" evidence="5">
    <location>
        <begin position="88"/>
        <end position="109"/>
    </location>
</feature>
<evidence type="ECO:0000256" key="2">
    <source>
        <dbReference type="ARBA" id="ARBA00022692"/>
    </source>
</evidence>